<dbReference type="AlphaFoldDB" id="A0A223E610"/>
<keyword evidence="1" id="KW-0472">Membrane</keyword>
<evidence type="ECO:0008006" key="4">
    <source>
        <dbReference type="Google" id="ProtNLM"/>
    </source>
</evidence>
<organism evidence="2 3">
    <name type="scientific">Aeribacillus pallidus</name>
    <dbReference type="NCBI Taxonomy" id="33936"/>
    <lineage>
        <taxon>Bacteria</taxon>
        <taxon>Bacillati</taxon>
        <taxon>Bacillota</taxon>
        <taxon>Bacilli</taxon>
        <taxon>Bacillales</taxon>
        <taxon>Bacillaceae</taxon>
        <taxon>Aeribacillus</taxon>
    </lineage>
</organism>
<feature type="transmembrane region" description="Helical" evidence="1">
    <location>
        <begin position="169"/>
        <end position="190"/>
    </location>
</feature>
<dbReference type="EMBL" id="CP017703">
    <property type="protein sequence ID" value="ASS90698.1"/>
    <property type="molecule type" value="Genomic_DNA"/>
</dbReference>
<feature type="transmembrane region" description="Helical" evidence="1">
    <location>
        <begin position="244"/>
        <end position="266"/>
    </location>
</feature>
<evidence type="ECO:0000313" key="2">
    <source>
        <dbReference type="EMBL" id="ASS90698.1"/>
    </source>
</evidence>
<feature type="transmembrane region" description="Helical" evidence="1">
    <location>
        <begin position="542"/>
        <end position="567"/>
    </location>
</feature>
<protein>
    <recommendedName>
        <fullName evidence="4">Bacteriocin-associated integral membrane protein</fullName>
    </recommendedName>
</protein>
<feature type="transmembrane region" description="Helical" evidence="1">
    <location>
        <begin position="595"/>
        <end position="617"/>
    </location>
</feature>
<feature type="transmembrane region" description="Helical" evidence="1">
    <location>
        <begin position="623"/>
        <end position="644"/>
    </location>
</feature>
<feature type="transmembrane region" description="Helical" evidence="1">
    <location>
        <begin position="286"/>
        <end position="307"/>
    </location>
</feature>
<feature type="transmembrane region" description="Helical" evidence="1">
    <location>
        <begin position="211"/>
        <end position="238"/>
    </location>
</feature>
<proteinExistence type="predicted"/>
<evidence type="ECO:0000256" key="1">
    <source>
        <dbReference type="SAM" id="Phobius"/>
    </source>
</evidence>
<keyword evidence="1" id="KW-0812">Transmembrane</keyword>
<dbReference type="Proteomes" id="UP000214606">
    <property type="component" value="Chromosome"/>
</dbReference>
<dbReference type="KEGG" id="apak:AP3564_11130"/>
<reference evidence="2 3" key="1">
    <citation type="submission" date="2016-10" db="EMBL/GenBank/DDBJ databases">
        <title>The whole genome sequencing and assembly of Aeribacillus pallidus KCTC3564 strain.</title>
        <authorList>
            <person name="Lee Y.-J."/>
            <person name="Park M.-K."/>
            <person name="Yi H."/>
            <person name="Bahn Y.-S."/>
            <person name="Kim J.F."/>
            <person name="Lee D.-W."/>
        </authorList>
    </citation>
    <scope>NUCLEOTIDE SEQUENCE [LARGE SCALE GENOMIC DNA]</scope>
    <source>
        <strain evidence="2 3">KCTC3564</strain>
    </source>
</reference>
<evidence type="ECO:0000313" key="3">
    <source>
        <dbReference type="Proteomes" id="UP000214606"/>
    </source>
</evidence>
<keyword evidence="1" id="KW-1133">Transmembrane helix</keyword>
<feature type="transmembrane region" description="Helical" evidence="1">
    <location>
        <begin position="7"/>
        <end position="28"/>
    </location>
</feature>
<gene>
    <name evidence="2" type="ORF">AP3564_11130</name>
</gene>
<sequence length="660" mass="77227">MVNKKKLAFFSLLFFIAFTIIGDAYIYYLDGKVFESDFKYTTDVKSEKLNREYIQDLDRLSKELNLKIYVVSSTVNSSNSATYTIYSTEEHKNYFKKRILVKNDHSIFKSLISGKREIIFKPFSDITEIKKEEYFYVFGTKKSVEKLRSETIDKYGMSKPEENRYQNDAIFMIISAWTFVFFIIFLYTIFEVNSLKKEVLIKYFNGSDKKSIIVPLMITNSVTIISSAFIGMLLAIFITESSKFLLISVLMLFVIVLSTNILYLMLRNLDIKKTFVRSYYTLGYKILAFFILFIITVTLILTLTFNLKTIYDAILTINQRDHWEEYYDYDNVLFLLKNYTETTNFETEREYAVKFYNDYLDKYRIHLSFDFSNNGGISSSMVNVNESIVYLNKYAKKEIKDLGIDLNKLKEDRYYLISRYTDAELKEKGIFDPSTPNEITNLLQNDDGIFETITIKNPYTLLIHDINMANLADNYKKNPIIIFDTHSKLPSNEMGFYVFNSLVKFNNDNNFEAFIKKIGYEDEIFYKNNIKDLYLEKRAEKILVLLINIILSIMLLILFNISLSTILKMDFNSRAIEIALHKVFGKTFFQRYKGVFRLLIGAFILGVGIALAGKIMFYHFSFLYIFFASTIVLINTIVILSLFINKFEQISISRVLKGGI</sequence>
<dbReference type="RefSeq" id="WP_094245461.1">
    <property type="nucleotide sequence ID" value="NZ_CP017703.1"/>
</dbReference>
<accession>A0A223E610</accession>
<name>A0A223E610_9BACI</name>